<dbReference type="GO" id="GO:0004932">
    <property type="term" value="F:mating-type factor pheromone receptor activity"/>
    <property type="evidence" value="ECO:0007669"/>
    <property type="project" value="InterPro"/>
</dbReference>
<dbReference type="AlphaFoldDB" id="A0A010Q0K6"/>
<dbReference type="GO" id="GO:0016020">
    <property type="term" value="C:membrane"/>
    <property type="evidence" value="ECO:0007669"/>
    <property type="project" value="InterPro"/>
</dbReference>
<dbReference type="EMBL" id="JARH01001071">
    <property type="protein sequence ID" value="EXF73312.1"/>
    <property type="molecule type" value="Genomic_DNA"/>
</dbReference>
<protein>
    <submittedName>
        <fullName evidence="2">Pheromone receptor</fullName>
    </submittedName>
</protein>
<dbReference type="Pfam" id="PF02116">
    <property type="entry name" value="STE2"/>
    <property type="match status" value="1"/>
</dbReference>
<keyword evidence="1" id="KW-0812">Transmembrane</keyword>
<dbReference type="HOGENOM" id="CLU_2108828_0_0_1"/>
<keyword evidence="1" id="KW-0472">Membrane</keyword>
<gene>
    <name evidence="2" type="ORF">CFIO01_11400</name>
</gene>
<accession>A0A010Q0K6</accession>
<dbReference type="InterPro" id="IPR000366">
    <property type="entry name" value="GPCR_STE2"/>
</dbReference>
<evidence type="ECO:0000313" key="2">
    <source>
        <dbReference type="EMBL" id="EXF73312.1"/>
    </source>
</evidence>
<feature type="transmembrane region" description="Helical" evidence="1">
    <location>
        <begin position="92"/>
        <end position="112"/>
    </location>
</feature>
<comment type="caution">
    <text evidence="2">The sequence shown here is derived from an EMBL/GenBank/DDBJ whole genome shotgun (WGS) entry which is preliminary data.</text>
</comment>
<reference evidence="2 3" key="1">
    <citation type="submission" date="2014-02" db="EMBL/GenBank/DDBJ databases">
        <title>The genome sequence of Colletotrichum fioriniae PJ7.</title>
        <authorList>
            <person name="Baroncelli R."/>
            <person name="Thon M.R."/>
        </authorList>
    </citation>
    <scope>NUCLEOTIDE SEQUENCE [LARGE SCALE GENOMIC DNA]</scope>
    <source>
        <strain evidence="2 3">PJ7</strain>
    </source>
</reference>
<keyword evidence="3" id="KW-1185">Reference proteome</keyword>
<evidence type="ECO:0000256" key="1">
    <source>
        <dbReference type="SAM" id="Phobius"/>
    </source>
</evidence>
<dbReference type="eggNOG" id="ENOG502QTV4">
    <property type="taxonomic scope" value="Eukaryota"/>
</dbReference>
<keyword evidence="1" id="KW-1133">Transmembrane helix</keyword>
<dbReference type="Proteomes" id="UP000020467">
    <property type="component" value="Unassembled WGS sequence"/>
</dbReference>
<sequence>MRATRQRVLFHFGTASIPDFNLFDQILVLKTSVGTAGDGSLASIPMIIDDLYKQDIGTCAKHSSQTGASFISLLIVDVMTPSMRLIKASLRVHITALTVNTVRMALLVLFFSSPN</sequence>
<evidence type="ECO:0000313" key="3">
    <source>
        <dbReference type="Proteomes" id="UP000020467"/>
    </source>
</evidence>
<organism evidence="2 3">
    <name type="scientific">Colletotrichum fioriniae PJ7</name>
    <dbReference type="NCBI Taxonomy" id="1445577"/>
    <lineage>
        <taxon>Eukaryota</taxon>
        <taxon>Fungi</taxon>
        <taxon>Dikarya</taxon>
        <taxon>Ascomycota</taxon>
        <taxon>Pezizomycotina</taxon>
        <taxon>Sordariomycetes</taxon>
        <taxon>Hypocreomycetidae</taxon>
        <taxon>Glomerellales</taxon>
        <taxon>Glomerellaceae</taxon>
        <taxon>Colletotrichum</taxon>
        <taxon>Colletotrichum acutatum species complex</taxon>
    </lineage>
</organism>
<dbReference type="STRING" id="1445577.A0A010Q0K6"/>
<proteinExistence type="predicted"/>
<name>A0A010Q0K6_9PEZI</name>
<dbReference type="OrthoDB" id="5402633at2759"/>
<dbReference type="KEGG" id="cfj:CFIO01_11400"/>
<keyword evidence="2" id="KW-0675">Receptor</keyword>